<dbReference type="AlphaFoldDB" id="A0A059U0G1"/>
<evidence type="ECO:0000256" key="2">
    <source>
        <dbReference type="SAM" id="MobiDB-lite"/>
    </source>
</evidence>
<evidence type="ECO:0000259" key="4">
    <source>
        <dbReference type="Pfam" id="PF16861"/>
    </source>
</evidence>
<evidence type="ECO:0000259" key="3">
    <source>
        <dbReference type="Pfam" id="PF02543"/>
    </source>
</evidence>
<reference evidence="5" key="1">
    <citation type="submission" date="2014-02" db="EMBL/GenBank/DDBJ databases">
        <title>Screening of novel PKS from marine sediment.</title>
        <authorList>
            <person name="Xie F."/>
            <person name="Fu C."/>
            <person name="Dai H."/>
            <person name="Zhang L."/>
        </authorList>
    </citation>
    <scope>NUCLEOTIDE SEQUENCE</scope>
</reference>
<evidence type="ECO:0000256" key="1">
    <source>
        <dbReference type="ARBA" id="ARBA00006129"/>
    </source>
</evidence>
<dbReference type="PANTHER" id="PTHR34847:SF1">
    <property type="entry name" value="NODULATION PROTEIN U"/>
    <property type="match status" value="1"/>
</dbReference>
<dbReference type="GO" id="GO:0016740">
    <property type="term" value="F:transferase activity"/>
    <property type="evidence" value="ECO:0007669"/>
    <property type="project" value="UniProtKB-KW"/>
</dbReference>
<dbReference type="PANTHER" id="PTHR34847">
    <property type="entry name" value="NODULATION PROTEIN U"/>
    <property type="match status" value="1"/>
</dbReference>
<feature type="compositionally biased region" description="Pro residues" evidence="2">
    <location>
        <begin position="1"/>
        <end position="12"/>
    </location>
</feature>
<feature type="region of interest" description="Disordered" evidence="2">
    <location>
        <begin position="1"/>
        <end position="24"/>
    </location>
</feature>
<dbReference type="InterPro" id="IPR038152">
    <property type="entry name" value="Carbam_trans_C_sf"/>
</dbReference>
<organism evidence="5">
    <name type="scientific">uncultured bacterium N27-1E</name>
    <dbReference type="NCBI Taxonomy" id="1497526"/>
    <lineage>
        <taxon>Bacteria</taxon>
        <taxon>environmental samples</taxon>
    </lineage>
</organism>
<dbReference type="InterPro" id="IPR051338">
    <property type="entry name" value="NodU/CmcH_Carbamoyltrnsfr"/>
</dbReference>
<dbReference type="EMBL" id="KJ508014">
    <property type="protein sequence ID" value="AHZ46195.1"/>
    <property type="molecule type" value="Genomic_DNA"/>
</dbReference>
<dbReference type="Gene3D" id="3.30.420.40">
    <property type="match status" value="2"/>
</dbReference>
<sequence>MTGGPHPRPPLPIARGWPGHEGRPRSLLRVDKNRAGKCYPPMGSVARERLEFLERAMPDAHEAAPKRTFGTLFKRRVTSTVGMTHPTIGKIARALTMKVGEPVLARFGYHRMTQPFAREKVREFRQRLQRGERVYLLGLGAAGHSAAACLVEASLKDGLVLLQNNEEERFTGIKHEQEFPRHALRAVMQELNRRGAKPDDIVAVLASWDHVTMLANGARLVTEEAPASFLLTRSDASPKMNFRHILRALASPGPLAEFFPGEKRVPVIGMRHHDNHAYFSYAASPFYGSDEPVILTVIDGYGDDGCASLYVARNGAIELLHVNPIIFDSLGMLYTVVSSTQGGWTSLSSEGRFMGAAAWGDGSRLTNRFYRLLRQLIVLEPEGAVRLNRSMFNIHRRAEEVPYREALKEILGEPIALRDMWSPDAVLKVEDIDHSELSRDRVDKAAALQMVFEDGLFHIVDHLIRETGATRLVLSGGTALNCLANMRLLEQFDEAYYRRLPGDHAGERLHLWVPPTPSDAGVAMGAAYNFALRFAGDLLESRRFEHAFYCGATPTTEQIRLALRRAPDMEWVEMGNLGTRDARESWAELIADVIAANGIVGIYQGVAETGPRALGHRSILANPCNPRTLEVLNARVKYREAIRPLAPMVSRRDAERLFELSPGAASADYNAYNYMVLTVAAKPGTKERIPAVIHEDGTARIQIVRPEHDPLSYACLEAMGRRTGVEVLVNTSLNVGAPIAQDAQQALETLRRAKGMDGLVMVGEDGTALAVWCRGKPSMLGQMVGDGPPTSGQRG</sequence>
<dbReference type="Gene3D" id="3.90.870.20">
    <property type="entry name" value="Carbamoyltransferase, C-terminal domain"/>
    <property type="match status" value="1"/>
</dbReference>
<gene>
    <name evidence="5" type="ORF">1e9</name>
</gene>
<dbReference type="CDD" id="cd24033">
    <property type="entry name" value="ASKHA_NBD_NodU_CmcH-like_N"/>
    <property type="match status" value="1"/>
</dbReference>
<comment type="similarity">
    <text evidence="1">Belongs to the NodU/CmcH family.</text>
</comment>
<dbReference type="InterPro" id="IPR043129">
    <property type="entry name" value="ATPase_NBD"/>
</dbReference>
<dbReference type="Pfam" id="PF02543">
    <property type="entry name" value="Carbam_trans_N"/>
    <property type="match status" value="1"/>
</dbReference>
<dbReference type="SUPFAM" id="SSF53067">
    <property type="entry name" value="Actin-like ATPase domain"/>
    <property type="match status" value="1"/>
</dbReference>
<accession>A0A059U0G1</accession>
<dbReference type="InterPro" id="IPR031730">
    <property type="entry name" value="Carbam_trans_C"/>
</dbReference>
<dbReference type="InterPro" id="IPR003696">
    <property type="entry name" value="Carbtransf_dom"/>
</dbReference>
<feature type="domain" description="Carbamoyltransferase" evidence="3">
    <location>
        <begin position="144"/>
        <end position="527"/>
    </location>
</feature>
<dbReference type="Pfam" id="PF16861">
    <property type="entry name" value="Carbam_trans_C"/>
    <property type="match status" value="1"/>
</dbReference>
<evidence type="ECO:0000313" key="5">
    <source>
        <dbReference type="EMBL" id="AHZ46195.1"/>
    </source>
</evidence>
<proteinExistence type="inferred from homology"/>
<name>A0A059U0G1_9BACT</name>
<keyword evidence="5" id="KW-0808">Transferase</keyword>
<protein>
    <submittedName>
        <fullName evidence="5">Carbamoyltransferase</fullName>
    </submittedName>
</protein>
<feature type="domain" description="Carbamoyltransferase C-terminal" evidence="4">
    <location>
        <begin position="591"/>
        <end position="761"/>
    </location>
</feature>